<dbReference type="EMBL" id="BDRX01000101">
    <property type="protein sequence ID" value="GBF97530.1"/>
    <property type="molecule type" value="Genomic_DNA"/>
</dbReference>
<gene>
    <name evidence="2" type="ORF">Rsub_10453</name>
</gene>
<proteinExistence type="predicted"/>
<evidence type="ECO:0000256" key="1">
    <source>
        <dbReference type="SAM" id="MobiDB-lite"/>
    </source>
</evidence>
<keyword evidence="3" id="KW-1185">Reference proteome</keyword>
<feature type="compositionally biased region" description="Basic and acidic residues" evidence="1">
    <location>
        <begin position="1"/>
        <end position="31"/>
    </location>
</feature>
<dbReference type="InParanoid" id="A0A2V0PHZ7"/>
<sequence length="202" mass="21262">MAPASDDERLMERLRTKYSQRPDVRQHDQGGGKEAAAPAGGGGEAAGGADERAAAHVRVCGVCHGEGRTQEVYNHRVLQVRATPHAMVLAMHNCAHCGGQGVLSVVEPAAGAGAGQQPRDSSQVEKPRRTTRSAEQLRADVAVIEARLEAFRLELGGVQRHLESGVGGAEGAALGRQLADELESQIARLEASRQARLRALAG</sequence>
<reference evidence="2 3" key="1">
    <citation type="journal article" date="2018" name="Sci. Rep.">
        <title>Raphidocelis subcapitata (=Pseudokirchneriella subcapitata) provides an insight into genome evolution and environmental adaptations in the Sphaeropleales.</title>
        <authorList>
            <person name="Suzuki S."/>
            <person name="Yamaguchi H."/>
            <person name="Nakajima N."/>
            <person name="Kawachi M."/>
        </authorList>
    </citation>
    <scope>NUCLEOTIDE SEQUENCE [LARGE SCALE GENOMIC DNA]</scope>
    <source>
        <strain evidence="2 3">NIES-35</strain>
    </source>
</reference>
<comment type="caution">
    <text evidence="2">The sequence shown here is derived from an EMBL/GenBank/DDBJ whole genome shotgun (WGS) entry which is preliminary data.</text>
</comment>
<accession>A0A2V0PHZ7</accession>
<evidence type="ECO:0000313" key="3">
    <source>
        <dbReference type="Proteomes" id="UP000247498"/>
    </source>
</evidence>
<dbReference type="Proteomes" id="UP000247498">
    <property type="component" value="Unassembled WGS sequence"/>
</dbReference>
<feature type="region of interest" description="Disordered" evidence="1">
    <location>
        <begin position="110"/>
        <end position="135"/>
    </location>
</feature>
<dbReference type="AlphaFoldDB" id="A0A2V0PHZ7"/>
<name>A0A2V0PHZ7_9CHLO</name>
<feature type="region of interest" description="Disordered" evidence="1">
    <location>
        <begin position="1"/>
        <end position="50"/>
    </location>
</feature>
<protein>
    <submittedName>
        <fullName evidence="2">Uncharacterized protein</fullName>
    </submittedName>
</protein>
<organism evidence="2 3">
    <name type="scientific">Raphidocelis subcapitata</name>
    <dbReference type="NCBI Taxonomy" id="307507"/>
    <lineage>
        <taxon>Eukaryota</taxon>
        <taxon>Viridiplantae</taxon>
        <taxon>Chlorophyta</taxon>
        <taxon>core chlorophytes</taxon>
        <taxon>Chlorophyceae</taxon>
        <taxon>CS clade</taxon>
        <taxon>Sphaeropleales</taxon>
        <taxon>Selenastraceae</taxon>
        <taxon>Raphidocelis</taxon>
    </lineage>
</organism>
<evidence type="ECO:0000313" key="2">
    <source>
        <dbReference type="EMBL" id="GBF97530.1"/>
    </source>
</evidence>